<dbReference type="KEGG" id="sniv:SFSGTM_08020"/>
<reference evidence="3" key="1">
    <citation type="submission" date="2019-11" db="EMBL/GenBank/DDBJ databases">
        <title>Isolation and characterization of a novel species in the genus Sulfuriferula.</title>
        <authorList>
            <person name="Mochizuki J."/>
            <person name="Kojima H."/>
            <person name="Fukui M."/>
        </authorList>
    </citation>
    <scope>NUCLEOTIDE SEQUENCE [LARGE SCALE GENOMIC DNA]</scope>
    <source>
        <strain evidence="3">SGTM</strain>
    </source>
</reference>
<protein>
    <recommendedName>
        <fullName evidence="4">DUF190 domain-containing protein</fullName>
    </recommendedName>
</protein>
<dbReference type="Pfam" id="PF02641">
    <property type="entry name" value="DUF190"/>
    <property type="match status" value="1"/>
</dbReference>
<evidence type="ECO:0008006" key="4">
    <source>
        <dbReference type="Google" id="ProtNLM"/>
    </source>
</evidence>
<name>A0A809RGV6_9PROT</name>
<dbReference type="PANTHER" id="PTHR35983:SF1">
    <property type="entry name" value="UPF0166 PROTEIN TM_0021"/>
    <property type="match status" value="1"/>
</dbReference>
<dbReference type="Gene3D" id="3.30.70.120">
    <property type="match status" value="1"/>
</dbReference>
<dbReference type="RefSeq" id="WP_162084061.1">
    <property type="nucleotide sequence ID" value="NZ_AP021881.1"/>
</dbReference>
<accession>A0A809RGV6</accession>
<dbReference type="InterPro" id="IPR015867">
    <property type="entry name" value="N-reg_PII/ATP_PRibTrfase_C"/>
</dbReference>
<dbReference type="AlphaFoldDB" id="A0A809RGV6"/>
<organism evidence="2 3">
    <name type="scientific">Sulfuriferula nivalis</name>
    <dbReference type="NCBI Taxonomy" id="2675298"/>
    <lineage>
        <taxon>Bacteria</taxon>
        <taxon>Pseudomonadati</taxon>
        <taxon>Pseudomonadota</taxon>
        <taxon>Betaproteobacteria</taxon>
        <taxon>Nitrosomonadales</taxon>
        <taxon>Sulfuricellaceae</taxon>
        <taxon>Sulfuriferula</taxon>
    </lineage>
</organism>
<evidence type="ECO:0000313" key="3">
    <source>
        <dbReference type="Proteomes" id="UP000463939"/>
    </source>
</evidence>
<keyword evidence="3" id="KW-1185">Reference proteome</keyword>
<gene>
    <name evidence="2" type="ORF">SFSGTM_08020</name>
</gene>
<evidence type="ECO:0000313" key="2">
    <source>
        <dbReference type="EMBL" id="BBP00094.1"/>
    </source>
</evidence>
<dbReference type="PANTHER" id="PTHR35983">
    <property type="entry name" value="UPF0166 PROTEIN TM_0021"/>
    <property type="match status" value="1"/>
</dbReference>
<dbReference type="InterPro" id="IPR003793">
    <property type="entry name" value="UPF0166"/>
</dbReference>
<dbReference type="InterPro" id="IPR011322">
    <property type="entry name" value="N-reg_PII-like_a/b"/>
</dbReference>
<proteinExistence type="inferred from homology"/>
<sequence>MTQVCLRFYSSEGRQHHGKLLHVRLLEIAHEMEVSGGTVTRASAGFGRHGMAEDSFFELGGELPEIIEFIANQAQVDELIAWCREQQLNLFYTVTPVISGYTGE</sequence>
<dbReference type="EMBL" id="AP021881">
    <property type="protein sequence ID" value="BBP00094.1"/>
    <property type="molecule type" value="Genomic_DNA"/>
</dbReference>
<dbReference type="SUPFAM" id="SSF54913">
    <property type="entry name" value="GlnB-like"/>
    <property type="match status" value="1"/>
</dbReference>
<evidence type="ECO:0000256" key="1">
    <source>
        <dbReference type="ARBA" id="ARBA00010554"/>
    </source>
</evidence>
<comment type="similarity">
    <text evidence="1">Belongs to the UPF0166 family.</text>
</comment>
<dbReference type="Proteomes" id="UP000463939">
    <property type="component" value="Chromosome"/>
</dbReference>